<sequence length="247" mass="26244">MGLACGCLTLSLALASPACAQSAKRGQELTFNDMFESPNAAAPQAVAFAAGPNNLRFVLDRSQPRVVLLQFDGDPEVWALTSSWGPRGDEFLRNDIGEVIVRITTLGGVTVYGPLGTNGGLAASQGKAKSLPAPSRSEGTLQATLQKALRWFDRFSSRSIRVEASGGLPPALVHEALERAAQGMSRAPRGYFGRPERKVKLIRVQRSFDQPSVRWQSGVLTIGVVPGAGYAGRPSSAAVLLALTRSR</sequence>
<dbReference type="Pfam" id="PF16252">
    <property type="entry name" value="DUF4908"/>
    <property type="match status" value="1"/>
</dbReference>
<reference evidence="2 3" key="1">
    <citation type="journal article" date="2018" name="Genome Announc.">
        <title>Draft Genome Sequence of "Candidatus Phycosocius bacilliformis," an Alphaproteobacterial Ectosymbiont of the Hydrocarbon-Producing Green Alga Botryococcus braunii.</title>
        <authorList>
            <person name="Tanabe Y."/>
            <person name="Yamaguchi H."/>
            <person name="Watanabe M.M."/>
        </authorList>
    </citation>
    <scope>NUCLEOTIDE SEQUENCE [LARGE SCALE GENOMIC DNA]</scope>
    <source>
        <strain evidence="2 3">BOTRYCO-2</strain>
    </source>
</reference>
<dbReference type="AlphaFoldDB" id="A0A2P2EDP5"/>
<dbReference type="Proteomes" id="UP000245086">
    <property type="component" value="Unassembled WGS sequence"/>
</dbReference>
<feature type="chain" id="PRO_5015144318" evidence="1">
    <location>
        <begin position="21"/>
        <end position="247"/>
    </location>
</feature>
<comment type="caution">
    <text evidence="2">The sequence shown here is derived from an EMBL/GenBank/DDBJ whole genome shotgun (WGS) entry which is preliminary data.</text>
</comment>
<keyword evidence="3" id="KW-1185">Reference proteome</keyword>
<evidence type="ECO:0000313" key="3">
    <source>
        <dbReference type="Proteomes" id="UP000245086"/>
    </source>
</evidence>
<dbReference type="InterPro" id="IPR032591">
    <property type="entry name" value="DUF4908"/>
</dbReference>
<dbReference type="EMBL" id="BFBR01000011">
    <property type="protein sequence ID" value="GBF59178.1"/>
    <property type="molecule type" value="Genomic_DNA"/>
</dbReference>
<keyword evidence="1" id="KW-0732">Signal</keyword>
<name>A0A2P2EDP5_9PROT</name>
<evidence type="ECO:0000313" key="2">
    <source>
        <dbReference type="EMBL" id="GBF59178.1"/>
    </source>
</evidence>
<evidence type="ECO:0000256" key="1">
    <source>
        <dbReference type="SAM" id="SignalP"/>
    </source>
</evidence>
<organism evidence="2 3">
    <name type="scientific">Candidatus Phycosocius bacilliformis</name>
    <dbReference type="NCBI Taxonomy" id="1445552"/>
    <lineage>
        <taxon>Bacteria</taxon>
        <taxon>Pseudomonadati</taxon>
        <taxon>Pseudomonadota</taxon>
        <taxon>Alphaproteobacteria</taxon>
        <taxon>Caulobacterales</taxon>
        <taxon>Caulobacterales incertae sedis</taxon>
        <taxon>Candidatus Phycosocius</taxon>
    </lineage>
</organism>
<feature type="signal peptide" evidence="1">
    <location>
        <begin position="1"/>
        <end position="20"/>
    </location>
</feature>
<proteinExistence type="predicted"/>
<accession>A0A2P2EDP5</accession>
<gene>
    <name evidence="2" type="ORF">PbB2_02870</name>
</gene>
<protein>
    <submittedName>
        <fullName evidence="2">Uncharacterized protein</fullName>
    </submittedName>
</protein>